<dbReference type="PANTHER" id="PTHR34822:SF1">
    <property type="entry name" value="GRPB FAMILY PROTEIN"/>
    <property type="match status" value="1"/>
</dbReference>
<accession>A0A844GB31</accession>
<dbReference type="InterPro" id="IPR007344">
    <property type="entry name" value="GrpB/CoaE"/>
</dbReference>
<keyword evidence="2" id="KW-1185">Reference proteome</keyword>
<dbReference type="PANTHER" id="PTHR34822">
    <property type="entry name" value="GRPB DOMAIN PROTEIN (AFU_ORTHOLOGUE AFUA_1G01530)"/>
    <property type="match status" value="1"/>
</dbReference>
<dbReference type="InterPro" id="IPR043519">
    <property type="entry name" value="NT_sf"/>
</dbReference>
<dbReference type="SUPFAM" id="SSF81301">
    <property type="entry name" value="Nucleotidyltransferase"/>
    <property type="match status" value="1"/>
</dbReference>
<protein>
    <submittedName>
        <fullName evidence="1">GrpB family protein</fullName>
    </submittedName>
</protein>
<dbReference type="AlphaFoldDB" id="A0A844GB31"/>
<dbReference type="Proteomes" id="UP000435649">
    <property type="component" value="Unassembled WGS sequence"/>
</dbReference>
<comment type="caution">
    <text evidence="1">The sequence shown here is derived from an EMBL/GenBank/DDBJ whole genome shotgun (WGS) entry which is preliminary data.</text>
</comment>
<dbReference type="Pfam" id="PF04229">
    <property type="entry name" value="GrpB"/>
    <property type="match status" value="1"/>
</dbReference>
<proteinExistence type="predicted"/>
<dbReference type="EMBL" id="VUNS01000050">
    <property type="protein sequence ID" value="MST99721.1"/>
    <property type="molecule type" value="Genomic_DNA"/>
</dbReference>
<dbReference type="RefSeq" id="WP_154420883.1">
    <property type="nucleotide sequence ID" value="NZ_DBFCZM010000008.1"/>
</dbReference>
<sequence length="182" mass="20409">MKIEVISYQSEWPRFFEELRRAAVEALAGIDVAVEHVGSTSVPGLAAKPVIDIDIILPQWERFGEVVRRLGTLGFAHRGDLGIPGREAFTRSPRFAFAHNLYVCRPGTPALENHLKLRNYLRSRPDEAARYAALKFKLAERFPDDIDAYCRGKTDLIGEFLLAAGIDSDSVAKIRADNLRDE</sequence>
<gene>
    <name evidence="1" type="ORF">FYJ85_22070</name>
</gene>
<organism evidence="1 2">
    <name type="scientific">Victivallis lenta</name>
    <dbReference type="NCBI Taxonomy" id="2606640"/>
    <lineage>
        <taxon>Bacteria</taxon>
        <taxon>Pseudomonadati</taxon>
        <taxon>Lentisphaerota</taxon>
        <taxon>Lentisphaeria</taxon>
        <taxon>Victivallales</taxon>
        <taxon>Victivallaceae</taxon>
        <taxon>Victivallis</taxon>
    </lineage>
</organism>
<name>A0A844GB31_9BACT</name>
<evidence type="ECO:0000313" key="1">
    <source>
        <dbReference type="EMBL" id="MST99721.1"/>
    </source>
</evidence>
<dbReference type="Gene3D" id="3.30.460.10">
    <property type="entry name" value="Beta Polymerase, domain 2"/>
    <property type="match status" value="1"/>
</dbReference>
<reference evidence="1 2" key="1">
    <citation type="submission" date="2019-08" db="EMBL/GenBank/DDBJ databases">
        <title>In-depth cultivation of the pig gut microbiome towards novel bacterial diversity and tailored functional studies.</title>
        <authorList>
            <person name="Wylensek D."/>
            <person name="Hitch T.C.A."/>
            <person name="Clavel T."/>
        </authorList>
    </citation>
    <scope>NUCLEOTIDE SEQUENCE [LARGE SCALE GENOMIC DNA]</scope>
    <source>
        <strain evidence="1 2">BBE-744-WT-12</strain>
    </source>
</reference>
<evidence type="ECO:0000313" key="2">
    <source>
        <dbReference type="Proteomes" id="UP000435649"/>
    </source>
</evidence>